<organism evidence="1 2">
    <name type="scientific">Paracoccus nototheniae</name>
    <dbReference type="NCBI Taxonomy" id="2489002"/>
    <lineage>
        <taxon>Bacteria</taxon>
        <taxon>Pseudomonadati</taxon>
        <taxon>Pseudomonadota</taxon>
        <taxon>Alphaproteobacteria</taxon>
        <taxon>Rhodobacterales</taxon>
        <taxon>Paracoccaceae</taxon>
        <taxon>Paracoccus</taxon>
    </lineage>
</organism>
<protein>
    <submittedName>
        <fullName evidence="1">Uncharacterized protein</fullName>
    </submittedName>
</protein>
<evidence type="ECO:0000313" key="1">
    <source>
        <dbReference type="EMBL" id="MFD1480776.1"/>
    </source>
</evidence>
<gene>
    <name evidence="1" type="ORF">ACFQ5P_05675</name>
</gene>
<keyword evidence="2" id="KW-1185">Reference proteome</keyword>
<dbReference type="Pfam" id="PF24716">
    <property type="entry name" value="WapI"/>
    <property type="match status" value="1"/>
</dbReference>
<accession>A0ABW4DWQ9</accession>
<dbReference type="InterPro" id="IPR056510">
    <property type="entry name" value="WapI"/>
</dbReference>
<comment type="caution">
    <text evidence="1">The sequence shown here is derived from an EMBL/GenBank/DDBJ whole genome shotgun (WGS) entry which is preliminary data.</text>
</comment>
<name>A0ABW4DWQ9_9RHOB</name>
<reference evidence="2" key="1">
    <citation type="journal article" date="2019" name="Int. J. Syst. Evol. Microbiol.">
        <title>The Global Catalogue of Microorganisms (GCM) 10K type strain sequencing project: providing services to taxonomists for standard genome sequencing and annotation.</title>
        <authorList>
            <consortium name="The Broad Institute Genomics Platform"/>
            <consortium name="The Broad Institute Genome Sequencing Center for Infectious Disease"/>
            <person name="Wu L."/>
            <person name="Ma J."/>
        </authorList>
    </citation>
    <scope>NUCLEOTIDE SEQUENCE [LARGE SCALE GENOMIC DNA]</scope>
    <source>
        <strain evidence="2">CCM 8875</strain>
    </source>
</reference>
<sequence>MIWIHRRAYPFIDDWCDRNWLMSTCSLRVGSENIALSGADAASDELSYLLKTLRQLRDGEIQTVGYYPSSQTVLVDIEQVDADRFALVLTHLNHCRVECDAIRSDVERWIAELQSILHIFPRMTSQSPIGQPYCVPSAPDHLAPELDQKIL</sequence>
<dbReference type="RefSeq" id="WP_131577267.1">
    <property type="nucleotide sequence ID" value="NZ_CBCSAJ010000041.1"/>
</dbReference>
<evidence type="ECO:0000313" key="2">
    <source>
        <dbReference type="Proteomes" id="UP001597302"/>
    </source>
</evidence>
<dbReference type="EMBL" id="JBHTOQ010000009">
    <property type="protein sequence ID" value="MFD1480776.1"/>
    <property type="molecule type" value="Genomic_DNA"/>
</dbReference>
<proteinExistence type="predicted"/>
<dbReference type="Proteomes" id="UP001597302">
    <property type="component" value="Unassembled WGS sequence"/>
</dbReference>